<keyword evidence="2" id="KW-0378">Hydrolase</keyword>
<dbReference type="PANTHER" id="PTHR30399">
    <property type="entry name" value="UNCHARACTERIZED PROTEIN YGJP"/>
    <property type="match status" value="1"/>
</dbReference>
<dbReference type="Gene3D" id="3.30.2010.10">
    <property type="entry name" value="Metalloproteases ('zincins'), catalytic domain"/>
    <property type="match status" value="1"/>
</dbReference>
<keyword evidence="2" id="KW-0645">Protease</keyword>
<dbReference type="EC" id="3.4.-.-" evidence="2"/>
<dbReference type="Pfam" id="PF01863">
    <property type="entry name" value="YgjP-like"/>
    <property type="match status" value="1"/>
</dbReference>
<organism evidence="2 3">
    <name type="scientific">Alicyclobacillus fastidiosus</name>
    <dbReference type="NCBI Taxonomy" id="392011"/>
    <lineage>
        <taxon>Bacteria</taxon>
        <taxon>Bacillati</taxon>
        <taxon>Bacillota</taxon>
        <taxon>Bacilli</taxon>
        <taxon>Bacillales</taxon>
        <taxon>Alicyclobacillaceae</taxon>
        <taxon>Alicyclobacillus</taxon>
    </lineage>
</organism>
<gene>
    <name evidence="2" type="ORF">KKP3000_004678</name>
</gene>
<feature type="domain" description="YgjP-like metallopeptidase" evidence="1">
    <location>
        <begin position="25"/>
        <end position="225"/>
    </location>
</feature>
<dbReference type="InterPro" id="IPR002725">
    <property type="entry name" value="YgjP-like_metallopeptidase"/>
</dbReference>
<dbReference type="PANTHER" id="PTHR30399:SF1">
    <property type="entry name" value="UTP PYROPHOSPHATASE"/>
    <property type="match status" value="1"/>
</dbReference>
<keyword evidence="2" id="KW-0482">Metalloprotease</keyword>
<name>A0ABV5AG06_9BACL</name>
<dbReference type="CDD" id="cd07344">
    <property type="entry name" value="M48_yhfN_like"/>
    <property type="match status" value="1"/>
</dbReference>
<dbReference type="GO" id="GO:0008237">
    <property type="term" value="F:metallopeptidase activity"/>
    <property type="evidence" value="ECO:0007669"/>
    <property type="project" value="UniProtKB-KW"/>
</dbReference>
<dbReference type="RefSeq" id="WP_275476627.1">
    <property type="nucleotide sequence ID" value="NZ_CP162940.1"/>
</dbReference>
<dbReference type="EMBL" id="JBDXSU010000009">
    <property type="protein sequence ID" value="MFB5191174.1"/>
    <property type="molecule type" value="Genomic_DNA"/>
</dbReference>
<sequence length="241" mass="28183">MNYLTLGDGSVISYVKIPPRARQVRVILRVVDGTLQVSAPRRVMQSTIEQVIMQHHEWVINELKRTTNRIKRPIAPGDQILLFGTYWTLRQTSSVQSPTCAESQQAILVPPTRSDVEGHQAVYELLREIAAQRLRPFAKALAEQFHLVPNRIVVKEQKRRWGSCSSKRNINLNWRLIQAPQDVQAYVIIHELAHLEQMNHSEQFWKLVRAMMPEFETHRNWLYRHGERLHDLQPDGMLFEK</sequence>
<evidence type="ECO:0000313" key="3">
    <source>
        <dbReference type="Proteomes" id="UP001579974"/>
    </source>
</evidence>
<reference evidence="2 3" key="1">
    <citation type="journal article" date="2024" name="Int. J. Mol. Sci.">
        <title>Exploration of Alicyclobacillus spp. Genome in Search of Antibiotic Resistance.</title>
        <authorList>
            <person name="Bucka-Kolendo J."/>
            <person name="Kiousi D.E."/>
            <person name="Dekowska A."/>
            <person name="Mikolajczuk-Szczyrba A."/>
            <person name="Karadedos D.M."/>
            <person name="Michael P."/>
            <person name="Galanis A."/>
            <person name="Sokolowska B."/>
        </authorList>
    </citation>
    <scope>NUCLEOTIDE SEQUENCE [LARGE SCALE GENOMIC DNA]</scope>
    <source>
        <strain evidence="2 3">KKP 3000</strain>
    </source>
</reference>
<dbReference type="Proteomes" id="UP001579974">
    <property type="component" value="Unassembled WGS sequence"/>
</dbReference>
<dbReference type="InterPro" id="IPR053136">
    <property type="entry name" value="UTP_pyrophosphatase-like"/>
</dbReference>
<proteinExistence type="predicted"/>
<accession>A0ABV5AG06</accession>
<evidence type="ECO:0000259" key="1">
    <source>
        <dbReference type="Pfam" id="PF01863"/>
    </source>
</evidence>
<comment type="caution">
    <text evidence="2">The sequence shown here is derived from an EMBL/GenBank/DDBJ whole genome shotgun (WGS) entry which is preliminary data.</text>
</comment>
<evidence type="ECO:0000313" key="2">
    <source>
        <dbReference type="EMBL" id="MFB5191174.1"/>
    </source>
</evidence>
<protein>
    <submittedName>
        <fullName evidence="2">SprT family zinc-dependent metalloprotease</fullName>
        <ecNumber evidence="2">3.4.-.-</ecNumber>
    </submittedName>
</protein>
<keyword evidence="3" id="KW-1185">Reference proteome</keyword>